<evidence type="ECO:0000256" key="2">
    <source>
        <dbReference type="ARBA" id="ARBA00022801"/>
    </source>
</evidence>
<evidence type="ECO:0000256" key="1">
    <source>
        <dbReference type="ARBA" id="ARBA00022729"/>
    </source>
</evidence>
<protein>
    <submittedName>
        <fullName evidence="4">Glycosyl hydrolases family 2, sugar binding domain</fullName>
    </submittedName>
</protein>
<organism evidence="4 5">
    <name type="scientific">Salegentibacter agarivorans</name>
    <dbReference type="NCBI Taxonomy" id="345907"/>
    <lineage>
        <taxon>Bacteria</taxon>
        <taxon>Pseudomonadati</taxon>
        <taxon>Bacteroidota</taxon>
        <taxon>Flavobacteriia</taxon>
        <taxon>Flavobacteriales</taxon>
        <taxon>Flavobacteriaceae</taxon>
        <taxon>Salegentibacter</taxon>
    </lineage>
</organism>
<dbReference type="Pfam" id="PF17132">
    <property type="entry name" value="Glyco_hydro_106"/>
    <property type="match status" value="1"/>
</dbReference>
<dbReference type="InterPro" id="IPR008979">
    <property type="entry name" value="Galactose-bd-like_sf"/>
</dbReference>
<dbReference type="EMBL" id="FOOH01000013">
    <property type="protein sequence ID" value="SFF89605.1"/>
    <property type="molecule type" value="Genomic_DNA"/>
</dbReference>
<dbReference type="GO" id="GO:0004553">
    <property type="term" value="F:hydrolase activity, hydrolyzing O-glycosyl compounds"/>
    <property type="evidence" value="ECO:0007669"/>
    <property type="project" value="UniProtKB-ARBA"/>
</dbReference>
<dbReference type="AlphaFoldDB" id="A0A1I2MDQ3"/>
<keyword evidence="5" id="KW-1185">Reference proteome</keyword>
<gene>
    <name evidence="4" type="ORF">SAMN04488033_1136</name>
</gene>
<name>A0A1I2MDQ3_9FLAO</name>
<dbReference type="Proteomes" id="UP000199116">
    <property type="component" value="Unassembled WGS sequence"/>
</dbReference>
<evidence type="ECO:0000313" key="4">
    <source>
        <dbReference type="EMBL" id="SFF89605.1"/>
    </source>
</evidence>
<keyword evidence="2 4" id="KW-0378">Hydrolase</keyword>
<evidence type="ECO:0000313" key="5">
    <source>
        <dbReference type="Proteomes" id="UP000199116"/>
    </source>
</evidence>
<keyword evidence="1" id="KW-0732">Signal</keyword>
<dbReference type="CDD" id="cd03143">
    <property type="entry name" value="A4_beta-galactosidase_middle_domain"/>
    <property type="match status" value="1"/>
</dbReference>
<dbReference type="Gene3D" id="2.60.120.260">
    <property type="entry name" value="Galactose-binding domain-like"/>
    <property type="match status" value="1"/>
</dbReference>
<dbReference type="InterPro" id="IPR054593">
    <property type="entry name" value="Beta-mannosidase-like_N2"/>
</dbReference>
<evidence type="ECO:0000259" key="3">
    <source>
        <dbReference type="Pfam" id="PF22666"/>
    </source>
</evidence>
<accession>A0A1I2MDQ3</accession>
<feature type="domain" description="Beta-mannosidase-like galactose-binding" evidence="3">
    <location>
        <begin position="970"/>
        <end position="1052"/>
    </location>
</feature>
<dbReference type="PANTHER" id="PTHR43817">
    <property type="entry name" value="GLYCOSYL HYDROLASE"/>
    <property type="match status" value="1"/>
</dbReference>
<proteinExistence type="predicted"/>
<dbReference type="RefSeq" id="WP_093304692.1">
    <property type="nucleotide sequence ID" value="NZ_FOOH01000013.1"/>
</dbReference>
<dbReference type="SUPFAM" id="SSF49785">
    <property type="entry name" value="Galactose-binding domain-like"/>
    <property type="match status" value="1"/>
</dbReference>
<dbReference type="NCBIfam" id="NF045579">
    <property type="entry name" value="rhamnoside_JR"/>
    <property type="match status" value="1"/>
</dbReference>
<dbReference type="PANTHER" id="PTHR43817:SF1">
    <property type="entry name" value="HYDROLASE, FAMILY 43, PUTATIVE (AFU_ORTHOLOGUE AFUA_3G01660)-RELATED"/>
    <property type="match status" value="1"/>
</dbReference>
<reference evidence="5" key="1">
    <citation type="submission" date="2016-10" db="EMBL/GenBank/DDBJ databases">
        <authorList>
            <person name="Varghese N."/>
            <person name="Submissions S."/>
        </authorList>
    </citation>
    <scope>NUCLEOTIDE SEQUENCE [LARGE SCALE GENOMIC DNA]</scope>
    <source>
        <strain evidence="5">DSM 23515</strain>
    </source>
</reference>
<dbReference type="Pfam" id="PF22666">
    <property type="entry name" value="Glyco_hydro_2_N2"/>
    <property type="match status" value="1"/>
</dbReference>
<sequence length="1105" mass="125385">MKAILTKYLVNKVTVLLLVVLPLYACNDKEDLKNDYPAVSIEELRTNFKTPPENVKPWTYWYWINNHISKEGITKDLEAMAEVGIGAALIGNIFLDDIAAEEGEVSVLSPEWKELTQHAIREGDRVGVDIGLFNSPGWSQSGGPWNDESNSMRYLTSSELKVEGGKRIEKKLEAPTDDFEDVSVLAIPSRNVKSYQEAFNISSDKKISNLNNLMDNDTATTVSLSDLENVTLLLEAEENQTLRSLKIYPSRSTLMMDVKLLAEINGSWEEIRNFEFDRRSAMDQLGYDDYPPVVVSFPEVNAKKFRIELRNINATLNSKEIGLSEIQISSIPQLEYYTEKQLGKMHQTPLPLDDAYRWPDQQEPSGEGLLLTSDSIIDISDKLLEDGTLNWDVPEGEWTILRTGMTTTGITNSPAASNAKGLEVDKINKEALQQHFDGFVGDILESMPAEERKALKYVVADSYETGSQNWTNDFEDTFQETYGYDPIIYLPVMTGRIVNSVGESNRFLWDLRRLIADKVADEYVGGLREISEENGLKLWLENYGHWGFPSEFLRYGGQSHLVAGEFWAEGDLGSIECRAASSAAHIYGKTQVSAESYTAAGGHFMRHPGRLKIKGDWSFTEGINHPVFHVYIQQPYEDKVPGVNAWFGTEFNRHNTWFTKAKPWVDYQRRSQYMLQQGKYVADVAYFIGEDAPKMTGVMNPELPAGYSFDYINADVIMNRLSVEDGRLTLPDGLSYKILVLPEVETMRPEVLEKIEDLVSQGAVIMGNPPKKSPSLQNYPEADEKVEKLSKELWGENDENIEVVDYGEGRVFPYKDLDQTLVQLGTVPDFKTDTEQPVLWIHRRLADKDIYFITNQSEERISFDASFRVKDMQPEIWDATTGTTRALPEFSETDHYTQIPLQLEPAESGFIVFSKGKFKSESDQPQNYESAKTLTTIDEKWDVQFKNEKIGINKEIAMDGLEDWIESEDNDIKYFSGTANYRNTFNLEKIPSAKKIFLDIGKADVLANIKINGSEVGGLWTAPWRIDVTEYLIEGKNDVEIEVTNLWINQLIADDRRREGEKKTWVLVEETYNSANSLQPSGLKGPIKLVSFDGMYSRQVSDKEY</sequence>